<dbReference type="Proteomes" id="UP000290092">
    <property type="component" value="Unassembled WGS sequence"/>
</dbReference>
<dbReference type="SUPFAM" id="SSF47384">
    <property type="entry name" value="Homodimeric domain of signal transducing histidine kinase"/>
    <property type="match status" value="1"/>
</dbReference>
<dbReference type="SMART" id="SM00388">
    <property type="entry name" value="HisKA"/>
    <property type="match status" value="1"/>
</dbReference>
<dbReference type="InterPro" id="IPR036890">
    <property type="entry name" value="HATPase_C_sf"/>
</dbReference>
<dbReference type="AlphaFoldDB" id="A0AAX2AIJ0"/>
<dbReference type="RefSeq" id="WP_114843200.1">
    <property type="nucleotide sequence ID" value="NZ_CP031219.1"/>
</dbReference>
<dbReference type="SUPFAM" id="SSF55874">
    <property type="entry name" value="ATPase domain of HSP90 chaperone/DNA topoisomerase II/histidine kinase"/>
    <property type="match status" value="1"/>
</dbReference>
<dbReference type="InterPro" id="IPR003661">
    <property type="entry name" value="HisK_dim/P_dom"/>
</dbReference>
<evidence type="ECO:0000259" key="3">
    <source>
        <dbReference type="PROSITE" id="PS50109"/>
    </source>
</evidence>
<dbReference type="InterPro" id="IPR013702">
    <property type="entry name" value="FIST_domain_N"/>
</dbReference>
<dbReference type="PANTHER" id="PTHR40252">
    <property type="entry name" value="BLR0328 PROTEIN"/>
    <property type="match status" value="1"/>
</dbReference>
<dbReference type="InterPro" id="IPR036097">
    <property type="entry name" value="HisK_dim/P_sf"/>
</dbReference>
<dbReference type="CDD" id="cd00082">
    <property type="entry name" value="HisKA"/>
    <property type="match status" value="1"/>
</dbReference>
<name>A0AAX2AIJ0_9BACT</name>
<accession>A0AAX2AIJ0</accession>
<evidence type="ECO:0000256" key="1">
    <source>
        <dbReference type="ARBA" id="ARBA00000085"/>
    </source>
</evidence>
<dbReference type="GO" id="GO:0000155">
    <property type="term" value="F:phosphorelay sensor kinase activity"/>
    <property type="evidence" value="ECO:0007669"/>
    <property type="project" value="InterPro"/>
</dbReference>
<evidence type="ECO:0000313" key="4">
    <source>
        <dbReference type="EMBL" id="RXK15979.1"/>
    </source>
</evidence>
<dbReference type="Gene3D" id="1.10.287.130">
    <property type="match status" value="1"/>
</dbReference>
<dbReference type="InterPro" id="IPR005467">
    <property type="entry name" value="His_kinase_dom"/>
</dbReference>
<gene>
    <name evidence="4" type="ORF">CP985_06285</name>
</gene>
<protein>
    <recommendedName>
        <fullName evidence="2">histidine kinase</fullName>
        <ecNumber evidence="2">2.7.13.3</ecNumber>
    </recommendedName>
</protein>
<dbReference type="SMART" id="SM01204">
    <property type="entry name" value="FIST_C"/>
    <property type="match status" value="1"/>
</dbReference>
<sequence>MKCYNYNLNNKNLENVINFEKFKDKKNILVQIFCGNNHKVFKKINSYIQKNLPQATIIGATTDGEIIEDKVTTLNSIISISIFDKTSLVSDFSTLEDSFENGKELATKLIKEDTKLLILFTDGIKMNAEEFLNGISSVNNKVKICGGMAGDNSEFIQTFISCQNKILKFGSVGVALNSKELKVYNDYRFNWSAIGVEHTLDKVIGNRVYSISGMNPIDFYARYLGTDVAKNLPSTGIEFPLIIKDEFLNTARAVIKKHKDGSLSFAGNLKEGDIVKLGFGNAEMIMQNPIKKLKKSLEKINPEAFFLFSCMARRRYMPNFIQIEIEPFSTIAPTSGFFTYAEFFHKKNENKLLNQTLTIIALSENTKEKTIYIKKKNSKKNSEYARTVKALTHLIEQSSKDYDKQTKKLHKQKSYSNSLLLSQKQFLRHAVHETNTPLSVIMGNIELYEMQYGKNAYISNIEVAMKNIFSIYDDLTYLIKKDQLDNSKIKIDFVDYIRSRIDFFSQVALQVKSNFIFNFTHKDMPMFFNESKLQRIVDNNLTNAIKYTFENEDIFINLSKENSDYILSISSHSCVIQNPKKIFEEYYREEKNQKGFGLGLNLVKRVCDEENILIDVVSNKDITCFTYKFKGVANEDIIA</sequence>
<evidence type="ECO:0000313" key="5">
    <source>
        <dbReference type="Proteomes" id="UP000290092"/>
    </source>
</evidence>
<organism evidence="4 5">
    <name type="scientific">Malaciobacter mytili LMG 24559</name>
    <dbReference type="NCBI Taxonomy" id="1032238"/>
    <lineage>
        <taxon>Bacteria</taxon>
        <taxon>Pseudomonadati</taxon>
        <taxon>Campylobacterota</taxon>
        <taxon>Epsilonproteobacteria</taxon>
        <taxon>Campylobacterales</taxon>
        <taxon>Arcobacteraceae</taxon>
        <taxon>Malaciobacter</taxon>
    </lineage>
</organism>
<dbReference type="Gene3D" id="3.30.565.10">
    <property type="entry name" value="Histidine kinase-like ATPase, C-terminal domain"/>
    <property type="match status" value="1"/>
</dbReference>
<keyword evidence="5" id="KW-1185">Reference proteome</keyword>
<dbReference type="PANTHER" id="PTHR40252:SF2">
    <property type="entry name" value="BLR0328 PROTEIN"/>
    <property type="match status" value="1"/>
</dbReference>
<dbReference type="InterPro" id="IPR003594">
    <property type="entry name" value="HATPase_dom"/>
</dbReference>
<dbReference type="Pfam" id="PF10442">
    <property type="entry name" value="FIST_C"/>
    <property type="match status" value="1"/>
</dbReference>
<evidence type="ECO:0000256" key="2">
    <source>
        <dbReference type="ARBA" id="ARBA00012438"/>
    </source>
</evidence>
<dbReference type="PROSITE" id="PS50109">
    <property type="entry name" value="HIS_KIN"/>
    <property type="match status" value="1"/>
</dbReference>
<feature type="domain" description="Histidine kinase" evidence="3">
    <location>
        <begin position="429"/>
        <end position="633"/>
    </location>
</feature>
<dbReference type="SMART" id="SM00387">
    <property type="entry name" value="HATPase_c"/>
    <property type="match status" value="1"/>
</dbReference>
<dbReference type="EMBL" id="NXID01000017">
    <property type="protein sequence ID" value="RXK15979.1"/>
    <property type="molecule type" value="Genomic_DNA"/>
</dbReference>
<dbReference type="Pfam" id="PF08495">
    <property type="entry name" value="FIST"/>
    <property type="match status" value="1"/>
</dbReference>
<reference evidence="4 5" key="1">
    <citation type="submission" date="2017-09" db="EMBL/GenBank/DDBJ databases">
        <title>Genomics of the genus Arcobacter.</title>
        <authorList>
            <person name="Perez-Cataluna A."/>
            <person name="Figueras M.J."/>
            <person name="Salas-Masso N."/>
        </authorList>
    </citation>
    <scope>NUCLEOTIDE SEQUENCE [LARGE SCALE GENOMIC DNA]</scope>
    <source>
        <strain evidence="4 5">CECT 7386</strain>
    </source>
</reference>
<dbReference type="EC" id="2.7.13.3" evidence="2"/>
<comment type="caution">
    <text evidence="4">The sequence shown here is derived from an EMBL/GenBank/DDBJ whole genome shotgun (WGS) entry which is preliminary data.</text>
</comment>
<proteinExistence type="predicted"/>
<dbReference type="KEGG" id="amyt:AMYT_2418"/>
<comment type="catalytic activity">
    <reaction evidence="1">
        <text>ATP + protein L-histidine = ADP + protein N-phospho-L-histidine.</text>
        <dbReference type="EC" id="2.7.13.3"/>
    </reaction>
</comment>
<dbReference type="Pfam" id="PF02518">
    <property type="entry name" value="HATPase_c"/>
    <property type="match status" value="1"/>
</dbReference>
<dbReference type="InterPro" id="IPR019494">
    <property type="entry name" value="FIST_C"/>
</dbReference>
<dbReference type="SMART" id="SM00897">
    <property type="entry name" value="FIST"/>
    <property type="match status" value="1"/>
</dbReference>
<dbReference type="Pfam" id="PF00512">
    <property type="entry name" value="HisKA"/>
    <property type="match status" value="1"/>
</dbReference>